<feature type="transmembrane region" description="Helical" evidence="1">
    <location>
        <begin position="64"/>
        <end position="85"/>
    </location>
</feature>
<evidence type="ECO:0008006" key="4">
    <source>
        <dbReference type="Google" id="ProtNLM"/>
    </source>
</evidence>
<evidence type="ECO:0000256" key="1">
    <source>
        <dbReference type="SAM" id="Phobius"/>
    </source>
</evidence>
<proteinExistence type="predicted"/>
<dbReference type="EMBL" id="FCOB02000058">
    <property type="protein sequence ID" value="SAL03384.1"/>
    <property type="molecule type" value="Genomic_DNA"/>
</dbReference>
<dbReference type="Proteomes" id="UP000054978">
    <property type="component" value="Unassembled WGS sequence"/>
</dbReference>
<gene>
    <name evidence="2" type="ORF">AWB83_06778</name>
</gene>
<reference evidence="2" key="1">
    <citation type="submission" date="2016-01" db="EMBL/GenBank/DDBJ databases">
        <authorList>
            <person name="Peeters C."/>
        </authorList>
    </citation>
    <scope>NUCLEOTIDE SEQUENCE [LARGE SCALE GENOMIC DNA]</scope>
    <source>
        <strain evidence="2">LMG 29326</strain>
    </source>
</reference>
<dbReference type="AlphaFoldDB" id="A0A158E9A8"/>
<sequence length="128" mass="13154">MIVRSLPAEPTDTVLVALLPANVYVLPPIVALVVFTTPAVIEPAPSATSFALIAVAPGPTATEFWAAAVVFAPIAVVLLPLAVAFSPNAVVFVPFEREPPPIAMEPDVPLAVALLPSAIASVPLENTL</sequence>
<protein>
    <recommendedName>
        <fullName evidence="4">Tash protein PEST motif family protein</fullName>
    </recommendedName>
</protein>
<accession>A0A158E9A8</accession>
<keyword evidence="1" id="KW-0472">Membrane</keyword>
<keyword evidence="1" id="KW-0812">Transmembrane</keyword>
<keyword evidence="3" id="KW-1185">Reference proteome</keyword>
<keyword evidence="1" id="KW-1133">Transmembrane helix</keyword>
<organism evidence="2 3">
    <name type="scientific">Caballeronia ptereochthonis</name>
    <dbReference type="NCBI Taxonomy" id="1777144"/>
    <lineage>
        <taxon>Bacteria</taxon>
        <taxon>Pseudomonadati</taxon>
        <taxon>Pseudomonadota</taxon>
        <taxon>Betaproteobacteria</taxon>
        <taxon>Burkholderiales</taxon>
        <taxon>Burkholderiaceae</taxon>
        <taxon>Caballeronia</taxon>
    </lineage>
</organism>
<evidence type="ECO:0000313" key="2">
    <source>
        <dbReference type="EMBL" id="SAL03384.1"/>
    </source>
</evidence>
<comment type="caution">
    <text evidence="2">The sequence shown here is derived from an EMBL/GenBank/DDBJ whole genome shotgun (WGS) entry which is preliminary data.</text>
</comment>
<feature type="transmembrane region" description="Helical" evidence="1">
    <location>
        <begin position="12"/>
        <end position="35"/>
    </location>
</feature>
<evidence type="ECO:0000313" key="3">
    <source>
        <dbReference type="Proteomes" id="UP000054978"/>
    </source>
</evidence>
<name>A0A158E9A8_9BURK</name>